<protein>
    <recommendedName>
        <fullName evidence="3">Replicative DNA helicase</fullName>
    </recommendedName>
</protein>
<sequence length="504" mass="60544">MNRRWQGFGERIRRLNPIWNLGSGMKLSVLNEYAQMLALSVLLEIFYRELENNPERKKQDIKKITYECMEDLKIRSLLDTELDDDIIQRFVDGLLWSGQADLQQPFSAKWFDEKDQKIKDHRFRFLVEDMERSRAEWAKGGKTVYQCSDEAKELIFMSREIIQELEITIDQLYIEYLVNNGHFQQALSGLDDLIARVKRMIARELEYRENMKRNPKIIFQKEAELRSKREHEVKQQFQEEKQRFEQMRSLINRITDSDKTYEIAEKLEQTRRIHDQLASCVIENMRLEIELRYEFPNLFWKNQQVSFQKTFYQDWIVTEGLPTLDDIATLLQPLFSVQPHFIYPLDWSWNEQELDAQVQQKKEEVIEEKEEVTYKMREVDWEKITRLWEPIFVELLEKGKYRLASLRNIPATLQEKWLEQKEAIDLWLLFHSEAMEISSIDIAKEQTDERLILIQKLAEKQKRFLALEGKTIFSTIDSEEPMIHWQGLNISPFVLQLVDDKEVK</sequence>
<organism evidence="1 2">
    <name type="scientific">Calidifontibacillus erzurumensis</name>
    <dbReference type="NCBI Taxonomy" id="2741433"/>
    <lineage>
        <taxon>Bacteria</taxon>
        <taxon>Bacillati</taxon>
        <taxon>Bacillota</taxon>
        <taxon>Bacilli</taxon>
        <taxon>Bacillales</taxon>
        <taxon>Bacillaceae</taxon>
        <taxon>Calidifontibacillus/Schinkia group</taxon>
        <taxon>Calidifontibacillus</taxon>
    </lineage>
</organism>
<evidence type="ECO:0008006" key="3">
    <source>
        <dbReference type="Google" id="ProtNLM"/>
    </source>
</evidence>
<reference evidence="1" key="1">
    <citation type="submission" date="2020-06" db="EMBL/GenBank/DDBJ databases">
        <title>A novel thermopfilic bacterium from Erzurum, Turkey.</title>
        <authorList>
            <person name="Adiguzel A."/>
            <person name="Ay H."/>
            <person name="Baltaci M.O."/>
        </authorList>
    </citation>
    <scope>NUCLEOTIDE SEQUENCE</scope>
    <source>
        <strain evidence="1">P2</strain>
    </source>
</reference>
<name>A0A8J8GGC1_9BACI</name>
<dbReference type="AlphaFoldDB" id="A0A8J8GGC1"/>
<dbReference type="RefSeq" id="WP_173731081.1">
    <property type="nucleotide sequence ID" value="NZ_JABTTE010000010.1"/>
</dbReference>
<dbReference type="EMBL" id="JABTTE010000010">
    <property type="protein sequence ID" value="NSL51873.1"/>
    <property type="molecule type" value="Genomic_DNA"/>
</dbReference>
<comment type="caution">
    <text evidence="1">The sequence shown here is derived from an EMBL/GenBank/DDBJ whole genome shotgun (WGS) entry which is preliminary data.</text>
</comment>
<proteinExistence type="predicted"/>
<evidence type="ECO:0000313" key="1">
    <source>
        <dbReference type="EMBL" id="NSL51873.1"/>
    </source>
</evidence>
<dbReference type="Proteomes" id="UP000625804">
    <property type="component" value="Unassembled WGS sequence"/>
</dbReference>
<accession>A0A8J8GGC1</accession>
<gene>
    <name evidence="1" type="ORF">HR057_08930</name>
</gene>
<evidence type="ECO:0000313" key="2">
    <source>
        <dbReference type="Proteomes" id="UP000625804"/>
    </source>
</evidence>
<keyword evidence="2" id="KW-1185">Reference proteome</keyword>